<keyword evidence="3 6" id="KW-1133">Transmembrane helix</keyword>
<evidence type="ECO:0000256" key="6">
    <source>
        <dbReference type="SAM" id="Phobius"/>
    </source>
</evidence>
<feature type="transmembrane region" description="Helical" evidence="6">
    <location>
        <begin position="786"/>
        <end position="808"/>
    </location>
</feature>
<evidence type="ECO:0000256" key="2">
    <source>
        <dbReference type="ARBA" id="ARBA00022692"/>
    </source>
</evidence>
<keyword evidence="2 6" id="KW-0812">Transmembrane</keyword>
<dbReference type="Proteomes" id="UP000250043">
    <property type="component" value="Unassembled WGS sequence"/>
</dbReference>
<feature type="compositionally biased region" description="Polar residues" evidence="5">
    <location>
        <begin position="288"/>
        <end position="309"/>
    </location>
</feature>
<evidence type="ECO:0000313" key="7">
    <source>
        <dbReference type="EMBL" id="OCH93392.1"/>
    </source>
</evidence>
<dbReference type="InterPro" id="IPR036259">
    <property type="entry name" value="MFS_trans_sf"/>
</dbReference>
<feature type="transmembrane region" description="Helical" evidence="6">
    <location>
        <begin position="415"/>
        <end position="433"/>
    </location>
</feature>
<dbReference type="GO" id="GO:0022857">
    <property type="term" value="F:transmembrane transporter activity"/>
    <property type="evidence" value="ECO:0007669"/>
    <property type="project" value="InterPro"/>
</dbReference>
<protein>
    <submittedName>
        <fullName evidence="7">MFS general substrate transporter</fullName>
    </submittedName>
</protein>
<dbReference type="AlphaFoldDB" id="A0A8E2J2K9"/>
<feature type="transmembrane region" description="Helical" evidence="6">
    <location>
        <begin position="259"/>
        <end position="280"/>
    </location>
</feature>
<feature type="transmembrane region" description="Helical" evidence="6">
    <location>
        <begin position="761"/>
        <end position="780"/>
    </location>
</feature>
<dbReference type="EMBL" id="KV722355">
    <property type="protein sequence ID" value="OCH93392.1"/>
    <property type="molecule type" value="Genomic_DNA"/>
</dbReference>
<proteinExistence type="predicted"/>
<feature type="transmembrane region" description="Helical" evidence="6">
    <location>
        <begin position="220"/>
        <end position="239"/>
    </location>
</feature>
<keyword evidence="4 6" id="KW-0472">Membrane</keyword>
<feature type="transmembrane region" description="Helical" evidence="6">
    <location>
        <begin position="106"/>
        <end position="129"/>
    </location>
</feature>
<dbReference type="SUPFAM" id="SSF103473">
    <property type="entry name" value="MFS general substrate transporter"/>
    <property type="match status" value="3"/>
</dbReference>
<reference evidence="7 8" key="1">
    <citation type="submission" date="2016-07" db="EMBL/GenBank/DDBJ databases">
        <title>Draft genome of the white-rot fungus Obba rivulosa 3A-2.</title>
        <authorList>
            <consortium name="DOE Joint Genome Institute"/>
            <person name="Miettinen O."/>
            <person name="Riley R."/>
            <person name="Acob R."/>
            <person name="Barry K."/>
            <person name="Cullen D."/>
            <person name="De Vries R."/>
            <person name="Hainaut M."/>
            <person name="Hatakka A."/>
            <person name="Henrissat B."/>
            <person name="Hilden K."/>
            <person name="Kuo R."/>
            <person name="Labutti K."/>
            <person name="Lipzen A."/>
            <person name="Makela M.R."/>
            <person name="Sandor L."/>
            <person name="Spatafora J.W."/>
            <person name="Grigoriev I.V."/>
            <person name="Hibbett D.S."/>
        </authorList>
    </citation>
    <scope>NUCLEOTIDE SEQUENCE [LARGE SCALE GENOMIC DNA]</scope>
    <source>
        <strain evidence="7 8">3A-2</strain>
    </source>
</reference>
<evidence type="ECO:0000256" key="5">
    <source>
        <dbReference type="SAM" id="MobiDB-lite"/>
    </source>
</evidence>
<dbReference type="OrthoDB" id="3026777at2759"/>
<feature type="compositionally biased region" description="Low complexity" evidence="5">
    <location>
        <begin position="456"/>
        <end position="468"/>
    </location>
</feature>
<evidence type="ECO:0000256" key="4">
    <source>
        <dbReference type="ARBA" id="ARBA00023136"/>
    </source>
</evidence>
<feature type="transmembrane region" description="Helical" evidence="6">
    <location>
        <begin position="67"/>
        <end position="94"/>
    </location>
</feature>
<sequence>MEETIAGVAVISSTTGLISALTTGWWASLSDRYGRIRILSFNVAGVIVSDLGFLIVARSWGRIPGGYWMYAVAPLVEGFFGSMSLASALAQAYISDCTPPGSRSWIFSMLLGLLFGGMGLGPVLSGFFIRATHDLFLVFYVTASFDILLAMVIWFVMPESLSAARMQESKRRHTEEAEEQQAEKGLVHYVNGGLSFLEPLRVLLPKRADTAGEISSSSDWSLTILAGAYASATLVSGSLNQQFQYATYTFRWTAENLGYFLGVVFVARAIYLTLVLPTILRYLNKPTPSTQVPSGGDQRTLSSTLNDLPTDTAPARDTAPSVDLLLSRVAMCVDVISYIFLPLAPTGIIFTALSVCAAIGTTFAPTTQSLALEIYTRQGGADTGKVLGAFSVLSAISSHIIGPAIFGLAYMKTVATFPGAIFYICCACLLTTLSQPPVSPAAMSKSREHSVRRFGPASRPASRPRASRNQSVASVPYLPQDAEGLLFPNLDAQIGEGAAELLQEFVHLRRHESEGTVVDEDAADPEGGLVLDDLPDEHGPARDQGLPWYKKSSPWWILSFVPFSTIVLAATVAPRIEILTRIACDALRPDYTVGRGREDEDLFGQLYALNSSEPRLGAFDDPNWKLCASDPVVMAAVAKLLVAMTTSMGFLGCLTTGWWGALSDRYGRTRVMSCAVVGALFSDFNFLLVFHFAKYLPGGYWFLLLGPLVDGMFGGKLRRSRSAGLAETDGRAGVSTVSAAVHAYIADCTDPGSRSRYFSMFLGLAFIGFGIGPIFGSLVIRFTGQLIFVFYIATAVHLLITLGTWFVLPESLSRARMDESRKAYREEVEKDRAQGGVLVWLKRAFGFLRPLLVLVPEVTQEGPALKKRRDWSLGSYANKFQYLISTFGWTSTELGYWISMMATGRAVALAVIIPAAHTPLSVVLRLLKPQPIQLPVEPSEPLQATAGAVPSEADTTSEPEQPTSLAAVQTHSAKFDLNVARVSLFIDIVSYITMAAAPSGGIFILGSMLGSFGSGFGPAVQSLALALYTQRGGKESGRLFGAIGVVQTISSQILGPLLFGVTFVQMAKIFPQAIFVLGAAALTTSLVLLTFVRLPKQVASAAGTDAEDQAPLDPAHAAEETLVNVENPVIVVEDDDRQRKIINV</sequence>
<feature type="transmembrane region" description="Helical" evidence="6">
    <location>
        <begin position="6"/>
        <end position="27"/>
    </location>
</feature>
<feature type="transmembrane region" description="Helical" evidence="6">
    <location>
        <begin position="1069"/>
        <end position="1092"/>
    </location>
</feature>
<dbReference type="Gene3D" id="1.20.1250.20">
    <property type="entry name" value="MFS general substrate transporter like domains"/>
    <property type="match status" value="3"/>
</dbReference>
<feature type="transmembrane region" description="Helical" evidence="6">
    <location>
        <begin position="671"/>
        <end position="693"/>
    </location>
</feature>
<dbReference type="Pfam" id="PF07690">
    <property type="entry name" value="MFS_1"/>
    <property type="match status" value="1"/>
</dbReference>
<name>A0A8E2J2K9_9APHY</name>
<feature type="region of interest" description="Disordered" evidence="5">
    <location>
        <begin position="514"/>
        <end position="545"/>
    </location>
</feature>
<feature type="region of interest" description="Disordered" evidence="5">
    <location>
        <begin position="288"/>
        <end position="313"/>
    </location>
</feature>
<feature type="region of interest" description="Disordered" evidence="5">
    <location>
        <begin position="440"/>
        <end position="473"/>
    </location>
</feature>
<dbReference type="PANTHER" id="PTHR23507">
    <property type="entry name" value="ZGC:174356"/>
    <property type="match status" value="1"/>
</dbReference>
<comment type="subcellular location">
    <subcellularLocation>
        <location evidence="1">Membrane</location>
        <topology evidence="1">Multi-pass membrane protein</topology>
    </subcellularLocation>
</comment>
<evidence type="ECO:0000313" key="8">
    <source>
        <dbReference type="Proteomes" id="UP000250043"/>
    </source>
</evidence>
<evidence type="ECO:0000256" key="3">
    <source>
        <dbReference type="ARBA" id="ARBA00022989"/>
    </source>
</evidence>
<feature type="transmembrane region" description="Helical" evidence="6">
    <location>
        <begin position="632"/>
        <end position="659"/>
    </location>
</feature>
<evidence type="ECO:0000256" key="1">
    <source>
        <dbReference type="ARBA" id="ARBA00004141"/>
    </source>
</evidence>
<accession>A0A8E2J2K9</accession>
<keyword evidence="8" id="KW-1185">Reference proteome</keyword>
<feature type="transmembrane region" description="Helical" evidence="6">
    <location>
        <begin position="386"/>
        <end position="409"/>
    </location>
</feature>
<dbReference type="PANTHER" id="PTHR23507:SF1">
    <property type="entry name" value="FI18259P1-RELATED"/>
    <property type="match status" value="1"/>
</dbReference>
<gene>
    <name evidence="7" type="ORF">OBBRIDRAFT_811133</name>
</gene>
<dbReference type="GO" id="GO:0016020">
    <property type="term" value="C:membrane"/>
    <property type="evidence" value="ECO:0007669"/>
    <property type="project" value="UniProtKB-SubCell"/>
</dbReference>
<feature type="transmembrane region" description="Helical" evidence="6">
    <location>
        <begin position="555"/>
        <end position="573"/>
    </location>
</feature>
<feature type="transmembrane region" description="Helical" evidence="6">
    <location>
        <begin position="135"/>
        <end position="157"/>
    </location>
</feature>
<dbReference type="InterPro" id="IPR011701">
    <property type="entry name" value="MFS"/>
</dbReference>
<organism evidence="7 8">
    <name type="scientific">Obba rivulosa</name>
    <dbReference type="NCBI Taxonomy" id="1052685"/>
    <lineage>
        <taxon>Eukaryota</taxon>
        <taxon>Fungi</taxon>
        <taxon>Dikarya</taxon>
        <taxon>Basidiomycota</taxon>
        <taxon>Agaricomycotina</taxon>
        <taxon>Agaricomycetes</taxon>
        <taxon>Polyporales</taxon>
        <taxon>Gelatoporiaceae</taxon>
        <taxon>Obba</taxon>
    </lineage>
</organism>
<feature type="transmembrane region" description="Helical" evidence="6">
    <location>
        <begin position="39"/>
        <end position="61"/>
    </location>
</feature>